<keyword evidence="2" id="KW-1185">Reference proteome</keyword>
<proteinExistence type="predicted"/>
<evidence type="ECO:0000313" key="3">
    <source>
        <dbReference type="WBParaSite" id="ALUE_0001763801-mRNA-1"/>
    </source>
</evidence>
<accession>A0A0M3IH03</accession>
<dbReference type="AlphaFoldDB" id="A0A0M3IH03"/>
<protein>
    <submittedName>
        <fullName evidence="3">DUF4005 domain-containing protein</fullName>
    </submittedName>
</protein>
<reference evidence="3" key="1">
    <citation type="submission" date="2017-02" db="UniProtKB">
        <authorList>
            <consortium name="WormBaseParasite"/>
        </authorList>
    </citation>
    <scope>IDENTIFICATION</scope>
</reference>
<sequence length="110" mass="11970">MGQVSEDALAIRDNRFSLSELDSAATPGNHLQPKPPRIIARGTPHEQDPRRLAIEMSPKTIYKSRKLQSCLPPQSSAIRRAADTPSAIFKGPGRDYGLVSQPASFNVSTT</sequence>
<evidence type="ECO:0000313" key="2">
    <source>
        <dbReference type="Proteomes" id="UP000036681"/>
    </source>
</evidence>
<dbReference type="WBParaSite" id="ALUE_0001763801-mRNA-1">
    <property type="protein sequence ID" value="ALUE_0001763801-mRNA-1"/>
    <property type="gene ID" value="ALUE_0001763801"/>
</dbReference>
<name>A0A0M3IH03_ASCLU</name>
<feature type="region of interest" description="Disordered" evidence="1">
    <location>
        <begin position="20"/>
        <end position="49"/>
    </location>
</feature>
<evidence type="ECO:0000256" key="1">
    <source>
        <dbReference type="SAM" id="MobiDB-lite"/>
    </source>
</evidence>
<organism evidence="2 3">
    <name type="scientific">Ascaris lumbricoides</name>
    <name type="common">Giant roundworm</name>
    <dbReference type="NCBI Taxonomy" id="6252"/>
    <lineage>
        <taxon>Eukaryota</taxon>
        <taxon>Metazoa</taxon>
        <taxon>Ecdysozoa</taxon>
        <taxon>Nematoda</taxon>
        <taxon>Chromadorea</taxon>
        <taxon>Rhabditida</taxon>
        <taxon>Spirurina</taxon>
        <taxon>Ascaridomorpha</taxon>
        <taxon>Ascaridoidea</taxon>
        <taxon>Ascarididae</taxon>
        <taxon>Ascaris</taxon>
    </lineage>
</organism>
<dbReference type="Proteomes" id="UP000036681">
    <property type="component" value="Unplaced"/>
</dbReference>